<dbReference type="InterPro" id="IPR006442">
    <property type="entry name" value="Antitoxin_Phd/YefM"/>
</dbReference>
<organism evidence="4">
    <name type="scientific">freshwater metagenome</name>
    <dbReference type="NCBI Taxonomy" id="449393"/>
    <lineage>
        <taxon>unclassified sequences</taxon>
        <taxon>metagenomes</taxon>
        <taxon>ecological metagenomes</taxon>
    </lineage>
</organism>
<evidence type="ECO:0000256" key="1">
    <source>
        <dbReference type="ARBA" id="ARBA00009981"/>
    </source>
</evidence>
<evidence type="ECO:0000313" key="6">
    <source>
        <dbReference type="EMBL" id="CAB4988739.1"/>
    </source>
</evidence>
<reference evidence="4" key="1">
    <citation type="submission" date="2020-05" db="EMBL/GenBank/DDBJ databases">
        <authorList>
            <person name="Chiriac C."/>
            <person name="Salcher M."/>
            <person name="Ghai R."/>
            <person name="Kavagutti S V."/>
        </authorList>
    </citation>
    <scope>NUCLEOTIDE SEQUENCE</scope>
</reference>
<evidence type="ECO:0000313" key="8">
    <source>
        <dbReference type="EMBL" id="CAB5073341.1"/>
    </source>
</evidence>
<dbReference type="AlphaFoldDB" id="A0A6J6SD07"/>
<dbReference type="NCBIfam" id="TIGR01552">
    <property type="entry name" value="phd_fam"/>
    <property type="match status" value="1"/>
</dbReference>
<evidence type="ECO:0000313" key="4">
    <source>
        <dbReference type="EMBL" id="CAB4732734.1"/>
    </source>
</evidence>
<dbReference type="PANTHER" id="PTHR35377">
    <property type="entry name" value="ANTITOXIN VAPB49-RELATED-RELATED"/>
    <property type="match status" value="1"/>
</dbReference>
<proteinExistence type="inferred from homology"/>
<dbReference type="Pfam" id="PF02604">
    <property type="entry name" value="PhdYeFM_antitox"/>
    <property type="match status" value="1"/>
</dbReference>
<dbReference type="SUPFAM" id="SSF143120">
    <property type="entry name" value="YefM-like"/>
    <property type="match status" value="1"/>
</dbReference>
<dbReference type="EMBL" id="CAFBOO010000008">
    <property type="protein sequence ID" value="CAB4988739.1"/>
    <property type="molecule type" value="Genomic_DNA"/>
</dbReference>
<sequence length="114" mass="12383">MTTAARKPKTTAAKKAAVAKPAALQSVGVRELRQNASKVLDAVKAGAIIEITEHGVPVARLAPITRSLYEEYIASGLIRPAENPDWRPTKNPVKITGSKTSTEVLMEMRAEERY</sequence>
<dbReference type="EMBL" id="CAFBPO010000008">
    <property type="protein sequence ID" value="CAB5021525.1"/>
    <property type="molecule type" value="Genomic_DNA"/>
</dbReference>
<name>A0A6J6SD07_9ZZZZ</name>
<feature type="region of interest" description="Disordered" evidence="2">
    <location>
        <begin position="80"/>
        <end position="101"/>
    </location>
</feature>
<evidence type="ECO:0000313" key="7">
    <source>
        <dbReference type="EMBL" id="CAB5021525.1"/>
    </source>
</evidence>
<evidence type="ECO:0000256" key="2">
    <source>
        <dbReference type="SAM" id="MobiDB-lite"/>
    </source>
</evidence>
<dbReference type="EMBL" id="CAFBQY010000008">
    <property type="protein sequence ID" value="CAB5073341.1"/>
    <property type="molecule type" value="Genomic_DNA"/>
</dbReference>
<gene>
    <name evidence="3" type="ORF">UFOPK1824_00600</name>
    <name evidence="4" type="ORF">UFOPK2772_00436</name>
    <name evidence="5" type="ORF">UFOPK2850_00886</name>
    <name evidence="6" type="ORF">UFOPK3982_01002</name>
    <name evidence="7" type="ORF">UFOPK4120_00885</name>
    <name evidence="8" type="ORF">UFOPK4404_00849</name>
</gene>
<dbReference type="GO" id="GO:0097351">
    <property type="term" value="F:toxin sequestering activity"/>
    <property type="evidence" value="ECO:0007669"/>
    <property type="project" value="TreeGrafter"/>
</dbReference>
<dbReference type="EMBL" id="CAEZZH010000009">
    <property type="protein sequence ID" value="CAB4757662.1"/>
    <property type="molecule type" value="Genomic_DNA"/>
</dbReference>
<comment type="similarity">
    <text evidence="1">Belongs to the phD/YefM antitoxin family.</text>
</comment>
<dbReference type="InterPro" id="IPR036165">
    <property type="entry name" value="YefM-like_sf"/>
</dbReference>
<evidence type="ECO:0000313" key="5">
    <source>
        <dbReference type="EMBL" id="CAB4757662.1"/>
    </source>
</evidence>
<accession>A0A6J6SD07</accession>
<dbReference type="InterPro" id="IPR051416">
    <property type="entry name" value="phD-YefM_TA_antitoxins"/>
</dbReference>
<protein>
    <submittedName>
        <fullName evidence="4">Unannotated protein</fullName>
    </submittedName>
</protein>
<dbReference type="Gene3D" id="3.40.1620.10">
    <property type="entry name" value="YefM-like domain"/>
    <property type="match status" value="1"/>
</dbReference>
<dbReference type="EMBL" id="CAEZYT010000015">
    <property type="protein sequence ID" value="CAB4732734.1"/>
    <property type="molecule type" value="Genomic_DNA"/>
</dbReference>
<evidence type="ECO:0000313" key="3">
    <source>
        <dbReference type="EMBL" id="CAB4599556.1"/>
    </source>
</evidence>
<dbReference type="EMBL" id="CAEZUM010000030">
    <property type="protein sequence ID" value="CAB4599556.1"/>
    <property type="molecule type" value="Genomic_DNA"/>
</dbReference>
<dbReference type="PANTHER" id="PTHR35377:SF5">
    <property type="entry name" value="ANTITOXIN VAPB46"/>
    <property type="match status" value="1"/>
</dbReference>